<evidence type="ECO:0000256" key="1">
    <source>
        <dbReference type="SAM" id="SignalP"/>
    </source>
</evidence>
<dbReference type="Proteomes" id="UP000321580">
    <property type="component" value="Unassembled WGS sequence"/>
</dbReference>
<proteinExistence type="predicted"/>
<feature type="signal peptide" evidence="1">
    <location>
        <begin position="1"/>
        <end position="20"/>
    </location>
</feature>
<protein>
    <submittedName>
        <fullName evidence="2">Uncharacterized protein</fullName>
    </submittedName>
</protein>
<reference evidence="2 3" key="1">
    <citation type="submission" date="2019-08" db="EMBL/GenBank/DDBJ databases">
        <title>Genome of Phaeodactylibacter luteus.</title>
        <authorList>
            <person name="Bowman J.P."/>
        </authorList>
    </citation>
    <scope>NUCLEOTIDE SEQUENCE [LARGE SCALE GENOMIC DNA]</scope>
    <source>
        <strain evidence="2 3">KCTC 42180</strain>
    </source>
</reference>
<evidence type="ECO:0000313" key="2">
    <source>
        <dbReference type="EMBL" id="TXB62392.1"/>
    </source>
</evidence>
<accession>A0A5C6RM24</accession>
<name>A0A5C6RM24_9BACT</name>
<dbReference type="EMBL" id="VOOR01000030">
    <property type="protein sequence ID" value="TXB62392.1"/>
    <property type="molecule type" value="Genomic_DNA"/>
</dbReference>
<dbReference type="RefSeq" id="WP_147168178.1">
    <property type="nucleotide sequence ID" value="NZ_VOOR01000030.1"/>
</dbReference>
<comment type="caution">
    <text evidence="2">The sequence shown here is derived from an EMBL/GenBank/DDBJ whole genome shotgun (WGS) entry which is preliminary data.</text>
</comment>
<sequence length="70" mass="8040">MIKHLFFWILLLYGASAIQAQEKFAIDLGSGLSDAEGFAAINVDGQMTFIYKRWHIGPVFHFMNMFEQIN</sequence>
<dbReference type="OrthoDB" id="1445945at2"/>
<evidence type="ECO:0000313" key="3">
    <source>
        <dbReference type="Proteomes" id="UP000321580"/>
    </source>
</evidence>
<feature type="chain" id="PRO_5022674038" evidence="1">
    <location>
        <begin position="21"/>
        <end position="70"/>
    </location>
</feature>
<gene>
    <name evidence="2" type="ORF">FRY97_14005</name>
</gene>
<organism evidence="2 3">
    <name type="scientific">Phaeodactylibacter luteus</name>
    <dbReference type="NCBI Taxonomy" id="1564516"/>
    <lineage>
        <taxon>Bacteria</taxon>
        <taxon>Pseudomonadati</taxon>
        <taxon>Bacteroidota</taxon>
        <taxon>Saprospiria</taxon>
        <taxon>Saprospirales</taxon>
        <taxon>Haliscomenobacteraceae</taxon>
        <taxon>Phaeodactylibacter</taxon>
    </lineage>
</organism>
<dbReference type="AlphaFoldDB" id="A0A5C6RM24"/>
<keyword evidence="3" id="KW-1185">Reference proteome</keyword>
<feature type="non-terminal residue" evidence="2">
    <location>
        <position position="70"/>
    </location>
</feature>
<keyword evidence="1" id="KW-0732">Signal</keyword>